<name>A0A381VYU4_9ZZZZ</name>
<reference evidence="1" key="1">
    <citation type="submission" date="2018-05" db="EMBL/GenBank/DDBJ databases">
        <authorList>
            <person name="Lanie J.A."/>
            <person name="Ng W.-L."/>
            <person name="Kazmierczak K.M."/>
            <person name="Andrzejewski T.M."/>
            <person name="Davidsen T.M."/>
            <person name="Wayne K.J."/>
            <person name="Tettelin H."/>
            <person name="Glass J.I."/>
            <person name="Rusch D."/>
            <person name="Podicherti R."/>
            <person name="Tsui H.-C.T."/>
            <person name="Winkler M.E."/>
        </authorList>
    </citation>
    <scope>NUCLEOTIDE SEQUENCE</scope>
</reference>
<protein>
    <submittedName>
        <fullName evidence="1">Uncharacterized protein</fullName>
    </submittedName>
</protein>
<accession>A0A381VYU4</accession>
<dbReference type="EMBL" id="UINC01010199">
    <property type="protein sequence ID" value="SVA45455.1"/>
    <property type="molecule type" value="Genomic_DNA"/>
</dbReference>
<feature type="non-terminal residue" evidence="1">
    <location>
        <position position="1"/>
    </location>
</feature>
<sequence>VDGGIFDITRTDKAIIIPINPKLPISKAVGFAITLEQPGGVVVSSEPLLLTAPKQRPKISI</sequence>
<proteinExistence type="predicted"/>
<gene>
    <name evidence="1" type="ORF">METZ01_LOCUS98309</name>
</gene>
<evidence type="ECO:0000313" key="1">
    <source>
        <dbReference type="EMBL" id="SVA45455.1"/>
    </source>
</evidence>
<dbReference type="AlphaFoldDB" id="A0A381VYU4"/>
<organism evidence="1">
    <name type="scientific">marine metagenome</name>
    <dbReference type="NCBI Taxonomy" id="408172"/>
    <lineage>
        <taxon>unclassified sequences</taxon>
        <taxon>metagenomes</taxon>
        <taxon>ecological metagenomes</taxon>
    </lineage>
</organism>